<evidence type="ECO:0000313" key="2">
    <source>
        <dbReference type="EMBL" id="JAE25377.1"/>
    </source>
</evidence>
<feature type="transmembrane region" description="Helical" evidence="1">
    <location>
        <begin position="59"/>
        <end position="79"/>
    </location>
</feature>
<proteinExistence type="predicted"/>
<name>A0A0A9GLK6_ARUDO</name>
<accession>A0A0A9GLK6</accession>
<sequence length="118" mass="13493">METLIATLWVEGKENNAQHEKSIQSIMSSGFLQILSLPPPPFFSLLTQPFLLAPQCFGFLFPLPLLSLLTFPAFILRILSFIKVIKLLLCSHSFYYWVSQLRYQAPAHLVLLLITNKE</sequence>
<evidence type="ECO:0000256" key="1">
    <source>
        <dbReference type="SAM" id="Phobius"/>
    </source>
</evidence>
<protein>
    <submittedName>
        <fullName evidence="2">Uncharacterized protein</fullName>
    </submittedName>
</protein>
<organism evidence="2">
    <name type="scientific">Arundo donax</name>
    <name type="common">Giant reed</name>
    <name type="synonym">Donax arundinaceus</name>
    <dbReference type="NCBI Taxonomy" id="35708"/>
    <lineage>
        <taxon>Eukaryota</taxon>
        <taxon>Viridiplantae</taxon>
        <taxon>Streptophyta</taxon>
        <taxon>Embryophyta</taxon>
        <taxon>Tracheophyta</taxon>
        <taxon>Spermatophyta</taxon>
        <taxon>Magnoliopsida</taxon>
        <taxon>Liliopsida</taxon>
        <taxon>Poales</taxon>
        <taxon>Poaceae</taxon>
        <taxon>PACMAD clade</taxon>
        <taxon>Arundinoideae</taxon>
        <taxon>Arundineae</taxon>
        <taxon>Arundo</taxon>
    </lineage>
</organism>
<keyword evidence="1" id="KW-1133">Transmembrane helix</keyword>
<reference evidence="2" key="2">
    <citation type="journal article" date="2015" name="Data Brief">
        <title>Shoot transcriptome of the giant reed, Arundo donax.</title>
        <authorList>
            <person name="Barrero R.A."/>
            <person name="Guerrero F.D."/>
            <person name="Moolhuijzen P."/>
            <person name="Goolsby J.A."/>
            <person name="Tidwell J."/>
            <person name="Bellgard S.E."/>
            <person name="Bellgard M.I."/>
        </authorList>
    </citation>
    <scope>NUCLEOTIDE SEQUENCE</scope>
    <source>
        <tissue evidence="2">Shoot tissue taken approximately 20 cm above the soil surface</tissue>
    </source>
</reference>
<dbReference type="AlphaFoldDB" id="A0A0A9GLK6"/>
<reference evidence="2" key="1">
    <citation type="submission" date="2014-09" db="EMBL/GenBank/DDBJ databases">
        <authorList>
            <person name="Magalhaes I.L.F."/>
            <person name="Oliveira U."/>
            <person name="Santos F.R."/>
            <person name="Vidigal T.H.D.A."/>
            <person name="Brescovit A.D."/>
            <person name="Santos A.J."/>
        </authorList>
    </citation>
    <scope>NUCLEOTIDE SEQUENCE</scope>
    <source>
        <tissue evidence="2">Shoot tissue taken approximately 20 cm above the soil surface</tissue>
    </source>
</reference>
<dbReference type="EMBL" id="GBRH01172519">
    <property type="protein sequence ID" value="JAE25377.1"/>
    <property type="molecule type" value="Transcribed_RNA"/>
</dbReference>
<keyword evidence="1" id="KW-0472">Membrane</keyword>
<keyword evidence="1" id="KW-0812">Transmembrane</keyword>